<organism evidence="2 3">
    <name type="scientific">Felis catus</name>
    <name type="common">Cat</name>
    <name type="synonym">Felis silvestris catus</name>
    <dbReference type="NCBI Taxonomy" id="9685"/>
    <lineage>
        <taxon>Eukaryota</taxon>
        <taxon>Metazoa</taxon>
        <taxon>Chordata</taxon>
        <taxon>Craniata</taxon>
        <taxon>Vertebrata</taxon>
        <taxon>Euteleostomi</taxon>
        <taxon>Mammalia</taxon>
        <taxon>Eutheria</taxon>
        <taxon>Laurasiatheria</taxon>
        <taxon>Carnivora</taxon>
        <taxon>Feliformia</taxon>
        <taxon>Felidae</taxon>
        <taxon>Felinae</taxon>
        <taxon>Felis</taxon>
    </lineage>
</organism>
<evidence type="ECO:0000313" key="3">
    <source>
        <dbReference type="Proteomes" id="UP000823872"/>
    </source>
</evidence>
<evidence type="ECO:0000256" key="1">
    <source>
        <dbReference type="ARBA" id="ARBA00007753"/>
    </source>
</evidence>
<reference evidence="2 3" key="1">
    <citation type="submission" date="2021-02" db="EMBL/GenBank/DDBJ databases">
        <title>Safari Cat Assemblies.</title>
        <authorList>
            <person name="Bredemeyer K.R."/>
            <person name="Murphy W.J."/>
        </authorList>
    </citation>
    <scope>NUCLEOTIDE SEQUENCE [LARGE SCALE GENOMIC DNA]</scope>
</reference>
<accession>A0ABI7X075</accession>
<proteinExistence type="inferred from homology"/>
<sequence>MASKKVSTCGEHFRPEKLKEWPELESVALMEALAREDIDEAVHAILFRENYIAKVMLPLFCDSPFRRWQEMDEEKRAVFQNKAGKRYTLKECKDLEKARLCATLPHFTFTLHDVILRHKQMMNKNAKKKKDSFSLCPSSLLVLSLKKKKKRKRKEKTIFERQFHSSKLSQENGREERNCVVSRDLGEQGWDGTSCNMHKMTGIDFGI</sequence>
<evidence type="ECO:0000313" key="2">
    <source>
        <dbReference type="Ensembl" id="ENSFCTP00005015192.1"/>
    </source>
</evidence>
<name>A0ABI7X075_FELCA</name>
<keyword evidence="3" id="KW-1185">Reference proteome</keyword>
<dbReference type="InterPro" id="IPR040046">
    <property type="entry name" value="FAM228"/>
</dbReference>
<dbReference type="PANTHER" id="PTHR28584:SF2">
    <property type="entry name" value="PROTEIN FAM228A"/>
    <property type="match status" value="1"/>
</dbReference>
<reference evidence="2" key="3">
    <citation type="submission" date="2025-09" db="UniProtKB">
        <authorList>
            <consortium name="Ensembl"/>
        </authorList>
    </citation>
    <scope>IDENTIFICATION</scope>
    <source>
        <strain evidence="2">breed Abyssinian</strain>
    </source>
</reference>
<dbReference type="GeneTree" id="ENSGT00530000064185"/>
<reference evidence="2" key="2">
    <citation type="submission" date="2025-08" db="UniProtKB">
        <authorList>
            <consortium name="Ensembl"/>
        </authorList>
    </citation>
    <scope>IDENTIFICATION</scope>
    <source>
        <strain evidence="2">breed Abyssinian</strain>
    </source>
</reference>
<evidence type="ECO:0008006" key="4">
    <source>
        <dbReference type="Google" id="ProtNLM"/>
    </source>
</evidence>
<protein>
    <recommendedName>
        <fullName evidence="4">Protein FAM228A</fullName>
    </recommendedName>
</protein>
<dbReference type="Ensembl" id="ENSFCTT00005023288.1">
    <property type="protein sequence ID" value="ENSFCTP00005015192.1"/>
    <property type="gene ID" value="ENSFCTG00005008327.1"/>
</dbReference>
<dbReference type="Proteomes" id="UP000823872">
    <property type="component" value="Chromosome A3"/>
</dbReference>
<dbReference type="PANTHER" id="PTHR28584">
    <property type="entry name" value="FAMILY WITH SEQUENCE SIMILARITY 228 MEMBER A"/>
    <property type="match status" value="1"/>
</dbReference>
<gene>
    <name evidence="2" type="primary">FAM228A</name>
</gene>
<comment type="similarity">
    <text evidence="1">Belongs to the FAM228 family.</text>
</comment>